<evidence type="ECO:0000313" key="1">
    <source>
        <dbReference type="EMBL" id="PSR71682.1"/>
    </source>
</evidence>
<accession>A0A2R6NI90</accession>
<dbReference type="EMBL" id="MLYV02001255">
    <property type="protein sequence ID" value="PSR71682.1"/>
    <property type="molecule type" value="Genomic_DNA"/>
</dbReference>
<protein>
    <submittedName>
        <fullName evidence="1">Uncharacterized protein</fullName>
    </submittedName>
</protein>
<sequence>MDSLSEDITATLHFRKSDGDGGKETFSCVKVLHKPTPINGVQRDCLPAEFFVIGQVVEEEVQFLQEMQQGGKTVTRASFWLEERCDPTSQVQWERTLLTLRHIVRRTNVDVDTSSLFSVNAKTGAMRLRVHASELHTSRELSGYTMFDGEGDSFRLTCKSSLPSRVAVRAVFNIKYKKRARDGSYFMHAPLTYLSFV</sequence>
<name>A0A2R6NI90_9APHY</name>
<organism evidence="1 2">
    <name type="scientific">Hermanssonia centrifuga</name>
    <dbReference type="NCBI Taxonomy" id="98765"/>
    <lineage>
        <taxon>Eukaryota</taxon>
        <taxon>Fungi</taxon>
        <taxon>Dikarya</taxon>
        <taxon>Basidiomycota</taxon>
        <taxon>Agaricomycotina</taxon>
        <taxon>Agaricomycetes</taxon>
        <taxon>Polyporales</taxon>
        <taxon>Meruliaceae</taxon>
        <taxon>Hermanssonia</taxon>
    </lineage>
</organism>
<dbReference type="AlphaFoldDB" id="A0A2R6NI90"/>
<evidence type="ECO:0000313" key="2">
    <source>
        <dbReference type="Proteomes" id="UP000186601"/>
    </source>
</evidence>
<proteinExistence type="predicted"/>
<comment type="caution">
    <text evidence="1">The sequence shown here is derived from an EMBL/GenBank/DDBJ whole genome shotgun (WGS) entry which is preliminary data.</text>
</comment>
<gene>
    <name evidence="1" type="ORF">PHLCEN_2v12445</name>
</gene>
<keyword evidence="2" id="KW-1185">Reference proteome</keyword>
<dbReference type="Proteomes" id="UP000186601">
    <property type="component" value="Unassembled WGS sequence"/>
</dbReference>
<reference evidence="1 2" key="1">
    <citation type="submission" date="2018-02" db="EMBL/GenBank/DDBJ databases">
        <title>Genome sequence of the basidiomycete white-rot fungus Phlebia centrifuga.</title>
        <authorList>
            <person name="Granchi Z."/>
            <person name="Peng M."/>
            <person name="de Vries R.P."/>
            <person name="Hilden K."/>
            <person name="Makela M.R."/>
            <person name="Grigoriev I."/>
            <person name="Riley R."/>
        </authorList>
    </citation>
    <scope>NUCLEOTIDE SEQUENCE [LARGE SCALE GENOMIC DNA]</scope>
    <source>
        <strain evidence="1 2">FBCC195</strain>
    </source>
</reference>